<accession>A0A8H6ZRI9</accession>
<reference evidence="2" key="1">
    <citation type="submission" date="2019-07" db="EMBL/GenBank/DDBJ databases">
        <authorList>
            <person name="Palmer J.M."/>
        </authorList>
    </citation>
    <scope>NUCLEOTIDE SEQUENCE</scope>
    <source>
        <strain evidence="2">PC9</strain>
    </source>
</reference>
<comment type="caution">
    <text evidence="2">The sequence shown here is derived from an EMBL/GenBank/DDBJ whole genome shotgun (WGS) entry which is preliminary data.</text>
</comment>
<proteinExistence type="predicted"/>
<evidence type="ECO:0000313" key="2">
    <source>
        <dbReference type="EMBL" id="KAF7425967.1"/>
    </source>
</evidence>
<keyword evidence="3" id="KW-1185">Reference proteome</keyword>
<dbReference type="Proteomes" id="UP000623687">
    <property type="component" value="Unassembled WGS sequence"/>
</dbReference>
<dbReference type="RefSeq" id="XP_036629271.1">
    <property type="nucleotide sequence ID" value="XM_036777843.1"/>
</dbReference>
<evidence type="ECO:0000313" key="3">
    <source>
        <dbReference type="Proteomes" id="UP000623687"/>
    </source>
</evidence>
<gene>
    <name evidence="2" type="ORF">PC9H_008329</name>
</gene>
<dbReference type="AlphaFoldDB" id="A0A8H6ZRI9"/>
<name>A0A8H6ZRI9_PLEOS</name>
<feature type="compositionally biased region" description="Acidic residues" evidence="1">
    <location>
        <begin position="16"/>
        <end position="47"/>
    </location>
</feature>
<dbReference type="VEuPathDB" id="FungiDB:PC9H_008329"/>
<protein>
    <submittedName>
        <fullName evidence="2">Uncharacterized protein</fullName>
    </submittedName>
</protein>
<sequence length="124" mass="14281">MVFTLFVPPFERELEDREEEELDDRPPELDEELEELEEPPKDEDEPDVFPPELVPPDDELLVLPVTHVNCEIVKVSVQDPTHHPCLFHHHLFVGKAFFVTLPKKTTKDLESTSAGERQEEIGVS</sequence>
<feature type="region of interest" description="Disordered" evidence="1">
    <location>
        <begin position="1"/>
        <end position="54"/>
    </location>
</feature>
<organism evidence="2 3">
    <name type="scientific">Pleurotus ostreatus</name>
    <name type="common">Oyster mushroom</name>
    <name type="synonym">White-rot fungus</name>
    <dbReference type="NCBI Taxonomy" id="5322"/>
    <lineage>
        <taxon>Eukaryota</taxon>
        <taxon>Fungi</taxon>
        <taxon>Dikarya</taxon>
        <taxon>Basidiomycota</taxon>
        <taxon>Agaricomycotina</taxon>
        <taxon>Agaricomycetes</taxon>
        <taxon>Agaricomycetidae</taxon>
        <taxon>Agaricales</taxon>
        <taxon>Pleurotineae</taxon>
        <taxon>Pleurotaceae</taxon>
        <taxon>Pleurotus</taxon>
    </lineage>
</organism>
<evidence type="ECO:0000256" key="1">
    <source>
        <dbReference type="SAM" id="MobiDB-lite"/>
    </source>
</evidence>
<dbReference type="GeneID" id="59378147"/>
<dbReference type="EMBL" id="JACETU010000006">
    <property type="protein sequence ID" value="KAF7425967.1"/>
    <property type="molecule type" value="Genomic_DNA"/>
</dbReference>